<protein>
    <recommendedName>
        <fullName evidence="13">VLRF1 domain-containing protein</fullName>
    </recommendedName>
</protein>
<evidence type="ECO:0000259" key="13">
    <source>
        <dbReference type="PROSITE" id="PS52044"/>
    </source>
</evidence>
<feature type="region of interest" description="Disordered" evidence="12">
    <location>
        <begin position="115"/>
        <end position="180"/>
    </location>
</feature>
<dbReference type="InterPro" id="IPR047139">
    <property type="entry name" value="ANKZ1/VMS1"/>
</dbReference>
<evidence type="ECO:0000256" key="4">
    <source>
        <dbReference type="ARBA" id="ARBA00022722"/>
    </source>
</evidence>
<comment type="domain">
    <text evidence="11">The VLRF1 domain mediates binding to the 60S ribosomal subunit.</text>
</comment>
<feature type="region of interest" description="Disordered" evidence="12">
    <location>
        <begin position="30"/>
        <end position="62"/>
    </location>
</feature>
<dbReference type="Gene3D" id="1.25.40.20">
    <property type="entry name" value="Ankyrin repeat-containing domain"/>
    <property type="match status" value="1"/>
</dbReference>
<accession>A0AA40CCE1</accession>
<dbReference type="GO" id="GO:0004519">
    <property type="term" value="F:endonuclease activity"/>
    <property type="evidence" value="ECO:0007669"/>
    <property type="project" value="UniProtKB-KW"/>
</dbReference>
<sequence>MEKKKQEEQLRRPLYVYDLPRDVLSSLSLKADAGLSTQPEPQSTPSASRDQSPGPAAPDTTAVGSQACSLCSLIFGTVQDQRDHLKTDLHHYNLKQKLNGLTPVTEAQFEKLVGDLDESISGSDSSDTEDDEDESSSRKDTTLAALLRKQATLADKRNPNEEEELGSRRKQGGGKPPLLWFESPKLPEKTYYGIYRALFTPEELDKEDAIIEAIMQRQLTPVSMPKLPKDGSTAPVGYKGRHIFLCMIGGGHFAAMVVSLAPKQSKHSAGPLNREAIVLAHKTFHRYTTRRRQGGSQSANDNAKGAAHSAGASIRRYNEQALVEDVRELLKGWKALIDTSDLLFIRATGSTNRRTLFGPYDGQVLRANDPRIRGFPFSTRRATQNELMRSFIELTRLKVREIDTVVPPTPETTETAQPAQPKAPSKPKLTEEEELALLHTTQIQAMIRRSKLPALLAYLQTNSLDAATFRFQPEDTQQNHHAPTALHLAASQNSAPLITGLLARAGADPTVLNEEGKPPFELAGDRATRDAFRVARAELGEKAWDWEAARVPTAMKREEAEQRAEREKKEKEGKEAERRKAEEERLKREGPKVKAGGAARPGAGILGNTMLKTAQERREEEARGLTPEQRMRLDRERRARAAEERLKRMQGGG</sequence>
<dbReference type="EMBL" id="JAULSU010000001">
    <property type="protein sequence ID" value="KAK0633262.1"/>
    <property type="molecule type" value="Genomic_DNA"/>
</dbReference>
<dbReference type="PROSITE" id="PS52044">
    <property type="entry name" value="VLRF1"/>
    <property type="match status" value="1"/>
</dbReference>
<evidence type="ECO:0000256" key="7">
    <source>
        <dbReference type="ARBA" id="ARBA00022801"/>
    </source>
</evidence>
<dbReference type="PANTHER" id="PTHR16036:SF2">
    <property type="entry name" value="TRNA ENDONUCLEASE ANKZF1"/>
    <property type="match status" value="1"/>
</dbReference>
<keyword evidence="9" id="KW-0175">Coiled coil</keyword>
<dbReference type="Pfam" id="PF18826">
    <property type="entry name" value="bVLRF1"/>
    <property type="match status" value="1"/>
</dbReference>
<evidence type="ECO:0000256" key="11">
    <source>
        <dbReference type="PROSITE-ProRule" id="PRU01389"/>
    </source>
</evidence>
<evidence type="ECO:0000256" key="5">
    <source>
        <dbReference type="ARBA" id="ARBA00022737"/>
    </source>
</evidence>
<feature type="region of interest" description="Disordered" evidence="12">
    <location>
        <begin position="555"/>
        <end position="653"/>
    </location>
</feature>
<proteinExistence type="inferred from homology"/>
<keyword evidence="8 10" id="KW-0040">ANK repeat</keyword>
<comment type="similarity">
    <text evidence="2 11">Belongs to the ANKZF1/VMS1 family.</text>
</comment>
<feature type="compositionally biased region" description="Polar residues" evidence="12">
    <location>
        <begin position="35"/>
        <end position="51"/>
    </location>
</feature>
<organism evidence="14 15">
    <name type="scientific">Immersiella caudata</name>
    <dbReference type="NCBI Taxonomy" id="314043"/>
    <lineage>
        <taxon>Eukaryota</taxon>
        <taxon>Fungi</taxon>
        <taxon>Dikarya</taxon>
        <taxon>Ascomycota</taxon>
        <taxon>Pezizomycotina</taxon>
        <taxon>Sordariomycetes</taxon>
        <taxon>Sordariomycetidae</taxon>
        <taxon>Sordariales</taxon>
        <taxon>Lasiosphaeriaceae</taxon>
        <taxon>Immersiella</taxon>
    </lineage>
</organism>
<feature type="active site" evidence="11">
    <location>
        <position position="297"/>
    </location>
</feature>
<keyword evidence="6 11" id="KW-0255">Endonuclease</keyword>
<dbReference type="SUPFAM" id="SSF48403">
    <property type="entry name" value="Ankyrin repeat"/>
    <property type="match status" value="1"/>
</dbReference>
<dbReference type="InterPro" id="IPR036770">
    <property type="entry name" value="Ankyrin_rpt-contain_sf"/>
</dbReference>
<evidence type="ECO:0000256" key="8">
    <source>
        <dbReference type="ARBA" id="ARBA00023043"/>
    </source>
</evidence>
<comment type="caution">
    <text evidence="14">The sequence shown here is derived from an EMBL/GenBank/DDBJ whole genome shotgun (WGS) entry which is preliminary data.</text>
</comment>
<dbReference type="GO" id="GO:0005737">
    <property type="term" value="C:cytoplasm"/>
    <property type="evidence" value="ECO:0007669"/>
    <property type="project" value="UniProtKB-SubCell"/>
</dbReference>
<evidence type="ECO:0000256" key="12">
    <source>
        <dbReference type="SAM" id="MobiDB-lite"/>
    </source>
</evidence>
<reference evidence="14" key="1">
    <citation type="submission" date="2023-06" db="EMBL/GenBank/DDBJ databases">
        <title>Genome-scale phylogeny and comparative genomics of the fungal order Sordariales.</title>
        <authorList>
            <consortium name="Lawrence Berkeley National Laboratory"/>
            <person name="Hensen N."/>
            <person name="Bonometti L."/>
            <person name="Westerberg I."/>
            <person name="Brannstrom I.O."/>
            <person name="Guillou S."/>
            <person name="Cros-Aarteil S."/>
            <person name="Calhoun S."/>
            <person name="Haridas S."/>
            <person name="Kuo A."/>
            <person name="Mondo S."/>
            <person name="Pangilinan J."/>
            <person name="Riley R."/>
            <person name="Labutti K."/>
            <person name="Andreopoulos B."/>
            <person name="Lipzen A."/>
            <person name="Chen C."/>
            <person name="Yanf M."/>
            <person name="Daum C."/>
            <person name="Ng V."/>
            <person name="Clum A."/>
            <person name="Steindorff A."/>
            <person name="Ohm R."/>
            <person name="Martin F."/>
            <person name="Silar P."/>
            <person name="Natvig D."/>
            <person name="Lalanne C."/>
            <person name="Gautier V."/>
            <person name="Ament-Velasquez S.L."/>
            <person name="Kruys A."/>
            <person name="Hutchinson M.I."/>
            <person name="Powell A.J."/>
            <person name="Barry K."/>
            <person name="Miller A.N."/>
            <person name="Grigoriev I.V."/>
            <person name="Debuchy R."/>
            <person name="Gladieux P."/>
            <person name="Thoren M.H."/>
            <person name="Johannesson H."/>
        </authorList>
    </citation>
    <scope>NUCLEOTIDE SEQUENCE</scope>
    <source>
        <strain evidence="14">CBS 606.72</strain>
    </source>
</reference>
<feature type="domain" description="VLRF1" evidence="13">
    <location>
        <begin position="239"/>
        <end position="397"/>
    </location>
</feature>
<dbReference type="AlphaFoldDB" id="A0AA40CCE1"/>
<keyword evidence="7 11" id="KW-0378">Hydrolase</keyword>
<dbReference type="Proteomes" id="UP001175000">
    <property type="component" value="Unassembled WGS sequence"/>
</dbReference>
<evidence type="ECO:0000313" key="14">
    <source>
        <dbReference type="EMBL" id="KAK0633262.1"/>
    </source>
</evidence>
<evidence type="ECO:0000256" key="1">
    <source>
        <dbReference type="ARBA" id="ARBA00004496"/>
    </source>
</evidence>
<keyword evidence="15" id="KW-1185">Reference proteome</keyword>
<evidence type="ECO:0000256" key="6">
    <source>
        <dbReference type="ARBA" id="ARBA00022759"/>
    </source>
</evidence>
<evidence type="ECO:0000256" key="3">
    <source>
        <dbReference type="ARBA" id="ARBA00022490"/>
    </source>
</evidence>
<evidence type="ECO:0000256" key="10">
    <source>
        <dbReference type="PROSITE-ProRule" id="PRU00023"/>
    </source>
</evidence>
<gene>
    <name evidence="14" type="ORF">B0T14DRAFT_446769</name>
</gene>
<keyword evidence="4 11" id="KW-0540">Nuclease</keyword>
<keyword evidence="5" id="KW-0677">Repeat</keyword>
<dbReference type="InterPro" id="IPR002110">
    <property type="entry name" value="Ankyrin_rpt"/>
</dbReference>
<feature type="compositionally biased region" description="Basic and acidic residues" evidence="12">
    <location>
        <begin position="555"/>
        <end position="592"/>
    </location>
</feature>
<dbReference type="GO" id="GO:0036503">
    <property type="term" value="P:ERAD pathway"/>
    <property type="evidence" value="ECO:0007669"/>
    <property type="project" value="TreeGrafter"/>
</dbReference>
<dbReference type="InterPro" id="IPR041175">
    <property type="entry name" value="VLRF1/Vms1"/>
</dbReference>
<dbReference type="PROSITE" id="PS50088">
    <property type="entry name" value="ANK_REPEAT"/>
    <property type="match status" value="1"/>
</dbReference>
<keyword evidence="3 11" id="KW-0963">Cytoplasm</keyword>
<comment type="subcellular location">
    <subcellularLocation>
        <location evidence="1">Cytoplasm</location>
    </subcellularLocation>
</comment>
<feature type="repeat" description="ANK" evidence="10">
    <location>
        <begin position="481"/>
        <end position="514"/>
    </location>
</feature>
<feature type="region of interest" description="Disordered" evidence="12">
    <location>
        <begin position="288"/>
        <end position="311"/>
    </location>
</feature>
<evidence type="ECO:0000256" key="9">
    <source>
        <dbReference type="ARBA" id="ARBA00023054"/>
    </source>
</evidence>
<feature type="compositionally biased region" description="Basic and acidic residues" evidence="12">
    <location>
        <begin position="614"/>
        <end position="647"/>
    </location>
</feature>
<evidence type="ECO:0000313" key="15">
    <source>
        <dbReference type="Proteomes" id="UP001175000"/>
    </source>
</evidence>
<evidence type="ECO:0000256" key="2">
    <source>
        <dbReference type="ARBA" id="ARBA00009262"/>
    </source>
</evidence>
<dbReference type="PANTHER" id="PTHR16036">
    <property type="entry name" value="ANKYRIN REPEAT AND ZINC FINGER DOMAIN-CONTAINING PROTEIN 1"/>
    <property type="match status" value="1"/>
</dbReference>
<name>A0AA40CCE1_9PEZI</name>
<dbReference type="GO" id="GO:0016787">
    <property type="term" value="F:hydrolase activity"/>
    <property type="evidence" value="ECO:0007669"/>
    <property type="project" value="UniProtKB-KW"/>
</dbReference>